<dbReference type="InterPro" id="IPR050991">
    <property type="entry name" value="ECM_Regulatory_Proteins"/>
</dbReference>
<reference evidence="4 5" key="1">
    <citation type="journal article" date="2019" name="Nat. Med.">
        <title>A library of human gut bacterial isolates paired with longitudinal multiomics data enables mechanistic microbiome research.</title>
        <authorList>
            <person name="Poyet M."/>
            <person name="Groussin M."/>
            <person name="Gibbons S.M."/>
            <person name="Avila-Pacheco J."/>
            <person name="Jiang X."/>
            <person name="Kearney S.M."/>
            <person name="Perrotta A.R."/>
            <person name="Berdy B."/>
            <person name="Zhao S."/>
            <person name="Lieberman T.D."/>
            <person name="Swanson P.K."/>
            <person name="Smith M."/>
            <person name="Roesemann S."/>
            <person name="Alexander J.E."/>
            <person name="Rich S.A."/>
            <person name="Livny J."/>
            <person name="Vlamakis H."/>
            <person name="Clish C."/>
            <person name="Bullock K."/>
            <person name="Deik A."/>
            <person name="Scott J."/>
            <person name="Pierce K.A."/>
            <person name="Xavier R.J."/>
            <person name="Alm E.J."/>
        </authorList>
    </citation>
    <scope>NUCLEOTIDE SEQUENCE [LARGE SCALE GENOMIC DNA]</scope>
    <source>
        <strain evidence="4 5">BIOML-A6</strain>
    </source>
</reference>
<dbReference type="AlphaFoldDB" id="A0A108TF01"/>
<keyword evidence="1" id="KW-0677">Repeat</keyword>
<dbReference type="RefSeq" id="WP_007219383.1">
    <property type="nucleotide sequence ID" value="NZ_CABMLT010000005.1"/>
</dbReference>
<dbReference type="EMBL" id="VVYV01000005">
    <property type="protein sequence ID" value="KAA5422321.1"/>
    <property type="molecule type" value="Genomic_DNA"/>
</dbReference>
<dbReference type="InterPro" id="IPR036116">
    <property type="entry name" value="FN3_sf"/>
</dbReference>
<dbReference type="Gene3D" id="2.60.40.10">
    <property type="entry name" value="Immunoglobulins"/>
    <property type="match status" value="3"/>
</dbReference>
<comment type="caution">
    <text evidence="4">The sequence shown here is derived from an EMBL/GenBank/DDBJ whole genome shotgun (WGS) entry which is preliminary data.</text>
</comment>
<proteinExistence type="predicted"/>
<dbReference type="SMART" id="SM00060">
    <property type="entry name" value="FN3"/>
    <property type="match status" value="6"/>
</dbReference>
<dbReference type="SUPFAM" id="SSF49265">
    <property type="entry name" value="Fibronectin type III"/>
    <property type="match status" value="3"/>
</dbReference>
<dbReference type="PROSITE" id="PS50853">
    <property type="entry name" value="FN3"/>
    <property type="match status" value="1"/>
</dbReference>
<accession>A0A108TF01</accession>
<feature type="domain" description="Fibronectin type-III" evidence="3">
    <location>
        <begin position="542"/>
        <end position="639"/>
    </location>
</feature>
<dbReference type="PANTHER" id="PTHR46708">
    <property type="entry name" value="TENASCIN"/>
    <property type="match status" value="1"/>
</dbReference>
<dbReference type="Proteomes" id="UP000448877">
    <property type="component" value="Unassembled WGS sequence"/>
</dbReference>
<sequence length="657" mass="71297">MKRLQYIIWYSLLLFVASCEKDTEPINFAPVPVTGETSGITRFEAILSGTVTPHPDSPQGQKHNIYFLVSSMSSKLLEAVDTIPGTKKAENEYTLTLNNLKPGTTYYYSIESSSGHNAVRGAIKEFTTLSTDIPSVTLSLTSKTENSIFVSGTITDEGGATIQTRGFVYKLYTEGINAPTLTDGTSVAGENNENDNFVGVIKENILPETAYIIRAYATNSDHKTGYSQPMTVTTNQLQVPSLTTRDASDLTAYSAMLHATFLSDNGFKVTERGFCYSAESQTPTIDHPRVRSELEGNDFTASISGLEPSKTYYYRAYAINEKGIGYGETKEFTLPKVQTLTLSSPKVNNITTNGATIISSINSPSDASILEKGVCYSTSVLQPTIESEHIIDSSEGNNISVELKDLIEGRQYYVRAYAISRDGTFYSVAAEFSTVQHYLPTVEELAEVEVNDDNATMEARLTDNGGMSITECGFCWDSSSAEPDITRHKKAVATLKDGVFQAQLTGLTYNTSYHVRAYAVNGKGVGYSAYVIIKTRSSAKATIVNMTARNPSPSTLDVSATISADGGAEITERGFVYSSKGTPSVEECEKKIVMKGTVGEIGTTLTGLTGYSNYSIRAYAINKNGTAYSNTVTARTKKTDPSIDDPAFPETKTIKNK</sequence>
<organism evidence="4 5">
    <name type="scientific">Bacteroides cellulosilyticus</name>
    <dbReference type="NCBI Taxonomy" id="246787"/>
    <lineage>
        <taxon>Bacteria</taxon>
        <taxon>Pseudomonadati</taxon>
        <taxon>Bacteroidota</taxon>
        <taxon>Bacteroidia</taxon>
        <taxon>Bacteroidales</taxon>
        <taxon>Bacteroidaceae</taxon>
        <taxon>Bacteroides</taxon>
    </lineage>
</organism>
<dbReference type="CDD" id="cd00063">
    <property type="entry name" value="FN3"/>
    <property type="match status" value="1"/>
</dbReference>
<dbReference type="InterPro" id="IPR013783">
    <property type="entry name" value="Ig-like_fold"/>
</dbReference>
<evidence type="ECO:0000313" key="5">
    <source>
        <dbReference type="Proteomes" id="UP000448877"/>
    </source>
</evidence>
<gene>
    <name evidence="4" type="ORF">F2Y81_05265</name>
</gene>
<protein>
    <submittedName>
        <fullName evidence="4">Fibronectin type III domain-containing protein</fullName>
    </submittedName>
</protein>
<dbReference type="PANTHER" id="PTHR46708:SF2">
    <property type="entry name" value="FIBRONECTIN TYPE-III DOMAIN-CONTAINING PROTEIN"/>
    <property type="match status" value="1"/>
</dbReference>
<dbReference type="GeneID" id="66305464"/>
<dbReference type="InterPro" id="IPR003961">
    <property type="entry name" value="FN3_dom"/>
</dbReference>
<dbReference type="PROSITE" id="PS51257">
    <property type="entry name" value="PROKAR_LIPOPROTEIN"/>
    <property type="match status" value="1"/>
</dbReference>
<evidence type="ECO:0000256" key="2">
    <source>
        <dbReference type="SAM" id="MobiDB-lite"/>
    </source>
</evidence>
<evidence type="ECO:0000259" key="3">
    <source>
        <dbReference type="PROSITE" id="PS50853"/>
    </source>
</evidence>
<name>A0A108TF01_9BACE</name>
<evidence type="ECO:0000313" key="4">
    <source>
        <dbReference type="EMBL" id="KAA5422321.1"/>
    </source>
</evidence>
<feature type="region of interest" description="Disordered" evidence="2">
    <location>
        <begin position="637"/>
        <end position="657"/>
    </location>
</feature>
<evidence type="ECO:0000256" key="1">
    <source>
        <dbReference type="ARBA" id="ARBA00022737"/>
    </source>
</evidence>